<accession>A0A645GUU1</accession>
<comment type="caution">
    <text evidence="1">The sequence shown here is derived from an EMBL/GenBank/DDBJ whole genome shotgun (WGS) entry which is preliminary data.</text>
</comment>
<sequence length="162" mass="18256">MESGNCSLTACRWLTSPCISSHLLAILIKSSPARVSDTLRLPLFRSMSFTPTSCSSLCNLLVTVDCVRCISSAHCPSVFAETIRRKVLTSSISIAPPSAGNEFFLHKKFLMGILYIKNIHYIFCQKEAIKIYRKGLLARCSHGLLIYIYIPDLLRQRMYFVD</sequence>
<reference evidence="1" key="1">
    <citation type="submission" date="2019-08" db="EMBL/GenBank/DDBJ databases">
        <authorList>
            <person name="Kucharzyk K."/>
            <person name="Murdoch R.W."/>
            <person name="Higgins S."/>
            <person name="Loffler F."/>
        </authorList>
    </citation>
    <scope>NUCLEOTIDE SEQUENCE</scope>
</reference>
<name>A0A645GUU1_9ZZZZ</name>
<proteinExistence type="predicted"/>
<protein>
    <submittedName>
        <fullName evidence="1">Uncharacterized protein</fullName>
    </submittedName>
</protein>
<evidence type="ECO:0000313" key="1">
    <source>
        <dbReference type="EMBL" id="MPN30545.1"/>
    </source>
</evidence>
<dbReference type="AlphaFoldDB" id="A0A645GUU1"/>
<organism evidence="1">
    <name type="scientific">bioreactor metagenome</name>
    <dbReference type="NCBI Taxonomy" id="1076179"/>
    <lineage>
        <taxon>unclassified sequences</taxon>
        <taxon>metagenomes</taxon>
        <taxon>ecological metagenomes</taxon>
    </lineage>
</organism>
<gene>
    <name evidence="1" type="ORF">SDC9_178016</name>
</gene>
<dbReference type="EMBL" id="VSSQ01081694">
    <property type="protein sequence ID" value="MPN30545.1"/>
    <property type="molecule type" value="Genomic_DNA"/>
</dbReference>